<dbReference type="InterPro" id="IPR013545">
    <property type="entry name" value="T2SS_protein-GspG_C"/>
</dbReference>
<evidence type="ECO:0000256" key="1">
    <source>
        <dbReference type="ARBA" id="ARBA00022481"/>
    </source>
</evidence>
<keyword evidence="1" id="KW-0488">Methylation</keyword>
<dbReference type="Pfam" id="PF08334">
    <property type="entry name" value="T2SSG"/>
    <property type="match status" value="1"/>
</dbReference>
<dbReference type="Pfam" id="PF07963">
    <property type="entry name" value="N_methyl"/>
    <property type="match status" value="1"/>
</dbReference>
<gene>
    <name evidence="4" type="primary">epsG_2</name>
    <name evidence="4" type="ORF">Enr13x_33800</name>
</gene>
<dbReference type="GO" id="GO:0015627">
    <property type="term" value="C:type II protein secretion system complex"/>
    <property type="evidence" value="ECO:0007669"/>
    <property type="project" value="InterPro"/>
</dbReference>
<evidence type="ECO:0000313" key="5">
    <source>
        <dbReference type="Proteomes" id="UP000319004"/>
    </source>
</evidence>
<dbReference type="GO" id="GO:0015628">
    <property type="term" value="P:protein secretion by the type II secretion system"/>
    <property type="evidence" value="ECO:0007669"/>
    <property type="project" value="InterPro"/>
</dbReference>
<name>A0A518HRP6_9BACT</name>
<dbReference type="AlphaFoldDB" id="A0A518HRP6"/>
<dbReference type="NCBIfam" id="TIGR02532">
    <property type="entry name" value="IV_pilin_GFxxxE"/>
    <property type="match status" value="1"/>
</dbReference>
<evidence type="ECO:0000256" key="2">
    <source>
        <dbReference type="SAM" id="MobiDB-lite"/>
    </source>
</evidence>
<evidence type="ECO:0000259" key="3">
    <source>
        <dbReference type="Pfam" id="PF08334"/>
    </source>
</evidence>
<organism evidence="4 5">
    <name type="scientific">Stieleria neptunia</name>
    <dbReference type="NCBI Taxonomy" id="2527979"/>
    <lineage>
        <taxon>Bacteria</taxon>
        <taxon>Pseudomonadati</taxon>
        <taxon>Planctomycetota</taxon>
        <taxon>Planctomycetia</taxon>
        <taxon>Pirellulales</taxon>
        <taxon>Pirellulaceae</taxon>
        <taxon>Stieleria</taxon>
    </lineage>
</organism>
<dbReference type="Proteomes" id="UP000319004">
    <property type="component" value="Chromosome"/>
</dbReference>
<dbReference type="EMBL" id="CP037423">
    <property type="protein sequence ID" value="QDV43523.1"/>
    <property type="molecule type" value="Genomic_DNA"/>
</dbReference>
<dbReference type="Gene3D" id="3.30.700.10">
    <property type="entry name" value="Glycoprotein, Type 4 Pilin"/>
    <property type="match status" value="1"/>
</dbReference>
<reference evidence="4 5" key="1">
    <citation type="submission" date="2019-03" db="EMBL/GenBank/DDBJ databases">
        <title>Deep-cultivation of Planctomycetes and their phenomic and genomic characterization uncovers novel biology.</title>
        <authorList>
            <person name="Wiegand S."/>
            <person name="Jogler M."/>
            <person name="Boedeker C."/>
            <person name="Pinto D."/>
            <person name="Vollmers J."/>
            <person name="Rivas-Marin E."/>
            <person name="Kohn T."/>
            <person name="Peeters S.H."/>
            <person name="Heuer A."/>
            <person name="Rast P."/>
            <person name="Oberbeckmann S."/>
            <person name="Bunk B."/>
            <person name="Jeske O."/>
            <person name="Meyerdierks A."/>
            <person name="Storesund J.E."/>
            <person name="Kallscheuer N."/>
            <person name="Luecker S."/>
            <person name="Lage O.M."/>
            <person name="Pohl T."/>
            <person name="Merkel B.J."/>
            <person name="Hornburger P."/>
            <person name="Mueller R.-W."/>
            <person name="Bruemmer F."/>
            <person name="Labrenz M."/>
            <person name="Spormann A.M."/>
            <person name="Op den Camp H."/>
            <person name="Overmann J."/>
            <person name="Amann R."/>
            <person name="Jetten M.S.M."/>
            <person name="Mascher T."/>
            <person name="Medema M.H."/>
            <person name="Devos D.P."/>
            <person name="Kaster A.-K."/>
            <person name="Ovreas L."/>
            <person name="Rohde M."/>
            <person name="Galperin M.Y."/>
            <person name="Jogler C."/>
        </authorList>
    </citation>
    <scope>NUCLEOTIDE SEQUENCE [LARGE SCALE GENOMIC DNA]</scope>
    <source>
        <strain evidence="4 5">Enr13</strain>
    </source>
</reference>
<sequence length="154" mass="16837">MQIQSMSRPSSPFAASPRRRRRHRRAARHAFTLLELLLVLAILVVLGGIVAVNVVGTGQAANADATTAQLKMLKSNIDMFQIRMNSLPQTLEELRDGPSDAAKKAKWVAPIITEIPKDAWGNDIDYSVNGNSYELRSGGIDGQKNTEDDIVVTP</sequence>
<feature type="compositionally biased region" description="Low complexity" evidence="2">
    <location>
        <begin position="7"/>
        <end position="16"/>
    </location>
</feature>
<dbReference type="InterPro" id="IPR000983">
    <property type="entry name" value="Bac_GSPG_pilin"/>
</dbReference>
<dbReference type="KEGG" id="snep:Enr13x_33800"/>
<protein>
    <submittedName>
        <fullName evidence="4">Type II secretion system protein G</fullName>
    </submittedName>
</protein>
<feature type="domain" description="Type II secretion system protein GspG C-terminal" evidence="3">
    <location>
        <begin position="53"/>
        <end position="149"/>
    </location>
</feature>
<accession>A0A518HRP6</accession>
<dbReference type="SUPFAM" id="SSF54523">
    <property type="entry name" value="Pili subunits"/>
    <property type="match status" value="1"/>
</dbReference>
<keyword evidence="5" id="KW-1185">Reference proteome</keyword>
<dbReference type="InterPro" id="IPR012902">
    <property type="entry name" value="N_methyl_site"/>
</dbReference>
<dbReference type="PRINTS" id="PR00813">
    <property type="entry name" value="BCTERIALGSPG"/>
</dbReference>
<proteinExistence type="predicted"/>
<feature type="region of interest" description="Disordered" evidence="2">
    <location>
        <begin position="1"/>
        <end position="21"/>
    </location>
</feature>
<dbReference type="InterPro" id="IPR045584">
    <property type="entry name" value="Pilin-like"/>
</dbReference>
<evidence type="ECO:0000313" key="4">
    <source>
        <dbReference type="EMBL" id="QDV43523.1"/>
    </source>
</evidence>